<gene>
    <name evidence="2" type="ORF">JCM19239_7053</name>
</gene>
<dbReference type="PANTHER" id="PTHR36509:SF2">
    <property type="entry name" value="BLL3101 PROTEIN"/>
    <property type="match status" value="1"/>
</dbReference>
<dbReference type="Gene3D" id="2.60.120.600">
    <property type="entry name" value="Domain of unknown function DUF1214, C-terminal domain"/>
    <property type="match status" value="1"/>
</dbReference>
<dbReference type="Proteomes" id="UP000029223">
    <property type="component" value="Unassembled WGS sequence"/>
</dbReference>
<feature type="domain" description="DUF1214" evidence="1">
    <location>
        <begin position="3"/>
        <end position="91"/>
    </location>
</feature>
<evidence type="ECO:0000313" key="3">
    <source>
        <dbReference type="Proteomes" id="UP000029223"/>
    </source>
</evidence>
<dbReference type="EMBL" id="BBMS01000074">
    <property type="protein sequence ID" value="GAL29793.1"/>
    <property type="molecule type" value="Genomic_DNA"/>
</dbReference>
<protein>
    <recommendedName>
        <fullName evidence="1">DUF1214 domain-containing protein</fullName>
    </recommendedName>
</protein>
<comment type="caution">
    <text evidence="2">The sequence shown here is derived from an EMBL/GenBank/DDBJ whole genome shotgun (WGS) entry which is preliminary data.</text>
</comment>
<accession>A0ABQ0JM21</accession>
<dbReference type="InterPro" id="IPR037049">
    <property type="entry name" value="DUF1214_C_sf"/>
</dbReference>
<sequence>MIADADGNLVVGEESYVIRFEAGELPPVNAFWSLTVYDKDGFQVPNELNRFALGDRDELTLGDDGSLELYIQSEAPSEDKMSNWLPSPSEGT</sequence>
<keyword evidence="3" id="KW-1185">Reference proteome</keyword>
<proteinExistence type="predicted"/>
<evidence type="ECO:0000313" key="2">
    <source>
        <dbReference type="EMBL" id="GAL29793.1"/>
    </source>
</evidence>
<dbReference type="SUPFAM" id="SSF160935">
    <property type="entry name" value="VPA0735-like"/>
    <property type="match status" value="1"/>
</dbReference>
<dbReference type="PANTHER" id="PTHR36509">
    <property type="entry name" value="BLL3101 PROTEIN"/>
    <property type="match status" value="1"/>
</dbReference>
<name>A0ABQ0JM21_9VIBR</name>
<dbReference type="InterPro" id="IPR010621">
    <property type="entry name" value="DUF1214"/>
</dbReference>
<dbReference type="Pfam" id="PF06742">
    <property type="entry name" value="DUF1214"/>
    <property type="match status" value="1"/>
</dbReference>
<organism evidence="2 3">
    <name type="scientific">Vibrio variabilis</name>
    <dbReference type="NCBI Taxonomy" id="990271"/>
    <lineage>
        <taxon>Bacteria</taxon>
        <taxon>Pseudomonadati</taxon>
        <taxon>Pseudomonadota</taxon>
        <taxon>Gammaproteobacteria</taxon>
        <taxon>Vibrionales</taxon>
        <taxon>Vibrionaceae</taxon>
        <taxon>Vibrio</taxon>
    </lineage>
</organism>
<evidence type="ECO:0000259" key="1">
    <source>
        <dbReference type="Pfam" id="PF06742"/>
    </source>
</evidence>
<reference evidence="3" key="2">
    <citation type="submission" date="2014-09" db="EMBL/GenBank/DDBJ databases">
        <authorList>
            <consortium name="NBRP consortium"/>
            <person name="Sawabe T."/>
            <person name="Meirelles P."/>
            <person name="Nakanishi M."/>
            <person name="Sayaka M."/>
            <person name="Hattori M."/>
            <person name="Ohkuma M."/>
        </authorList>
    </citation>
    <scope>NUCLEOTIDE SEQUENCE [LARGE SCALE GENOMIC DNA]</scope>
    <source>
        <strain evidence="3">JCM 19239</strain>
    </source>
</reference>
<reference evidence="3" key="1">
    <citation type="submission" date="2014-09" db="EMBL/GenBank/DDBJ databases">
        <title>Vibrio variabilis JCM 19239. (C206) whole genome shotgun sequence.</title>
        <authorList>
            <person name="Sawabe T."/>
            <person name="Meirelles P."/>
            <person name="Nakanishi M."/>
            <person name="Sayaka M."/>
            <person name="Hattori M."/>
            <person name="Ohkuma M."/>
        </authorList>
    </citation>
    <scope>NUCLEOTIDE SEQUENCE [LARGE SCALE GENOMIC DNA]</scope>
    <source>
        <strain evidence="3">JCM 19239</strain>
    </source>
</reference>